<feature type="signal peptide" evidence="1">
    <location>
        <begin position="1"/>
        <end position="29"/>
    </location>
</feature>
<reference evidence="3 4" key="1">
    <citation type="submission" date="2019-07" db="EMBL/GenBank/DDBJ databases">
        <title>Lentzea xizangensis sp. nov., isolated from Qinghai-Tibetan Plateau Soils.</title>
        <authorList>
            <person name="Huang J."/>
        </authorList>
    </citation>
    <scope>NUCLEOTIDE SEQUENCE [LARGE SCALE GENOMIC DNA]</scope>
    <source>
        <strain evidence="3 4">FXJ1.1311</strain>
    </source>
</reference>
<keyword evidence="4" id="KW-1185">Reference proteome</keyword>
<protein>
    <submittedName>
        <fullName evidence="3">ABC transporter substrate-binding protein</fullName>
    </submittedName>
</protein>
<dbReference type="InterPro" id="IPR039424">
    <property type="entry name" value="SBP_5"/>
</dbReference>
<evidence type="ECO:0000259" key="2">
    <source>
        <dbReference type="Pfam" id="PF00496"/>
    </source>
</evidence>
<organism evidence="3 4">
    <name type="scientific">Lentzea tibetensis</name>
    <dbReference type="NCBI Taxonomy" id="2591470"/>
    <lineage>
        <taxon>Bacteria</taxon>
        <taxon>Bacillati</taxon>
        <taxon>Actinomycetota</taxon>
        <taxon>Actinomycetes</taxon>
        <taxon>Pseudonocardiales</taxon>
        <taxon>Pseudonocardiaceae</taxon>
        <taxon>Lentzea</taxon>
    </lineage>
</organism>
<dbReference type="Proteomes" id="UP000316639">
    <property type="component" value="Unassembled WGS sequence"/>
</dbReference>
<evidence type="ECO:0000313" key="4">
    <source>
        <dbReference type="Proteomes" id="UP000316639"/>
    </source>
</evidence>
<feature type="chain" id="PRO_5021911993" evidence="1">
    <location>
        <begin position="30"/>
        <end position="516"/>
    </location>
</feature>
<name>A0A563F479_9PSEU</name>
<dbReference type="RefSeq" id="WP_146348957.1">
    <property type="nucleotide sequence ID" value="NZ_VOBR01000001.1"/>
</dbReference>
<dbReference type="PIRSF" id="PIRSF002741">
    <property type="entry name" value="MppA"/>
    <property type="match status" value="1"/>
</dbReference>
<feature type="domain" description="Solute-binding protein family 5" evidence="2">
    <location>
        <begin position="87"/>
        <end position="404"/>
    </location>
</feature>
<dbReference type="Gene3D" id="3.10.105.10">
    <property type="entry name" value="Dipeptide-binding Protein, Domain 3"/>
    <property type="match status" value="1"/>
</dbReference>
<gene>
    <name evidence="3" type="ORF">FKR81_01010</name>
</gene>
<dbReference type="PANTHER" id="PTHR30290">
    <property type="entry name" value="PERIPLASMIC BINDING COMPONENT OF ABC TRANSPORTER"/>
    <property type="match status" value="1"/>
</dbReference>
<dbReference type="GO" id="GO:0042597">
    <property type="term" value="C:periplasmic space"/>
    <property type="evidence" value="ECO:0007669"/>
    <property type="project" value="UniProtKB-ARBA"/>
</dbReference>
<dbReference type="InterPro" id="IPR030678">
    <property type="entry name" value="Peptide/Ni-bd"/>
</dbReference>
<evidence type="ECO:0000313" key="3">
    <source>
        <dbReference type="EMBL" id="TWP54174.1"/>
    </source>
</evidence>
<keyword evidence="1" id="KW-0732">Signal</keyword>
<dbReference type="InterPro" id="IPR000914">
    <property type="entry name" value="SBP_5_dom"/>
</dbReference>
<dbReference type="Pfam" id="PF00496">
    <property type="entry name" value="SBP_bac_5"/>
    <property type="match status" value="1"/>
</dbReference>
<dbReference type="InterPro" id="IPR006311">
    <property type="entry name" value="TAT_signal"/>
</dbReference>
<evidence type="ECO:0000256" key="1">
    <source>
        <dbReference type="SAM" id="SignalP"/>
    </source>
</evidence>
<dbReference type="PROSITE" id="PS51318">
    <property type="entry name" value="TAT"/>
    <property type="match status" value="1"/>
</dbReference>
<comment type="caution">
    <text evidence="3">The sequence shown here is derived from an EMBL/GenBank/DDBJ whole genome shotgun (WGS) entry which is preliminary data.</text>
</comment>
<dbReference type="SUPFAM" id="SSF53850">
    <property type="entry name" value="Periplasmic binding protein-like II"/>
    <property type="match status" value="1"/>
</dbReference>
<dbReference type="Gene3D" id="3.40.190.10">
    <property type="entry name" value="Periplasmic binding protein-like II"/>
    <property type="match status" value="1"/>
</dbReference>
<accession>A0A563F479</accession>
<sequence>MSATSTRRDVLRWAVAGGAVLLTGCGTQAAPGAAGGPPRRGGRLRAGIVGGSAKDSLDVHAPVTHPDEARVLQLYDSLLCYDTDFRIQPALAEEVTPSADAKTWTIRLRQGVEFHNGKAVTAEDVAFSLRRIVDPAKPQAGAVGLAAIDPAGIEIVDPRTLRLNLRTPDAVLADQLAQYNNGIVPIGYDPKKPIGTGPFAFGSFEPGQQSTFTRNPKYWRENEPYLDEIVIIDFPDDTARVNALLGGQVDVIDQLPLGQIEVVRANPALKVLDSETGAWTPFTMRVDQPPFDDPRVREAFRLIVDREQMVKQVLGGHGVVGNDLYARFDPAYAKDLPQRKQDIGRAKELLKQAGKENLTVELVTSAVAAGLVEAAQVFANQAKAAGVTVNVRKVDSGEFYGDNYLKWTFAQDFWFTRSYLPQTAQGSVPGAPYNETHWSDPKFVDLIAQARSTVDEKQRAELIKQAQRMEYDSGGYIVWGFANQVDAHSVRVNGLVPDRSGVPLTSYGFRRAWMSA</sequence>
<dbReference type="AlphaFoldDB" id="A0A563F479"/>
<dbReference type="GO" id="GO:0043190">
    <property type="term" value="C:ATP-binding cassette (ABC) transporter complex"/>
    <property type="evidence" value="ECO:0007669"/>
    <property type="project" value="InterPro"/>
</dbReference>
<proteinExistence type="predicted"/>
<dbReference type="EMBL" id="VOBR01000001">
    <property type="protein sequence ID" value="TWP54174.1"/>
    <property type="molecule type" value="Genomic_DNA"/>
</dbReference>
<dbReference type="CDD" id="cd08503">
    <property type="entry name" value="PBP2_NikA_DppA_OppA_like_17"/>
    <property type="match status" value="1"/>
</dbReference>
<dbReference type="OrthoDB" id="9046151at2"/>
<dbReference type="PROSITE" id="PS51257">
    <property type="entry name" value="PROKAR_LIPOPROTEIN"/>
    <property type="match status" value="1"/>
</dbReference>
<dbReference type="GO" id="GO:0015833">
    <property type="term" value="P:peptide transport"/>
    <property type="evidence" value="ECO:0007669"/>
    <property type="project" value="TreeGrafter"/>
</dbReference>
<dbReference type="Gene3D" id="3.90.76.10">
    <property type="entry name" value="Dipeptide-binding Protein, Domain 1"/>
    <property type="match status" value="1"/>
</dbReference>
<dbReference type="GO" id="GO:1904680">
    <property type="term" value="F:peptide transmembrane transporter activity"/>
    <property type="evidence" value="ECO:0007669"/>
    <property type="project" value="TreeGrafter"/>
</dbReference>